<reference evidence="1" key="2">
    <citation type="submission" date="2025-09" db="UniProtKB">
        <authorList>
            <consortium name="Ensembl"/>
        </authorList>
    </citation>
    <scope>IDENTIFICATION</scope>
</reference>
<protein>
    <submittedName>
        <fullName evidence="1">Uncharacterized protein</fullName>
    </submittedName>
</protein>
<dbReference type="AlphaFoldDB" id="A0A3Q2ZKK6"/>
<evidence type="ECO:0000313" key="2">
    <source>
        <dbReference type="Proteomes" id="UP000264800"/>
    </source>
</evidence>
<accession>A0A3Q2ZKK6</accession>
<proteinExistence type="predicted"/>
<organism evidence="1 2">
    <name type="scientific">Kryptolebias marmoratus</name>
    <name type="common">Mangrove killifish</name>
    <name type="synonym">Rivulus marmoratus</name>
    <dbReference type="NCBI Taxonomy" id="37003"/>
    <lineage>
        <taxon>Eukaryota</taxon>
        <taxon>Metazoa</taxon>
        <taxon>Chordata</taxon>
        <taxon>Craniata</taxon>
        <taxon>Vertebrata</taxon>
        <taxon>Euteleostomi</taxon>
        <taxon>Actinopterygii</taxon>
        <taxon>Neopterygii</taxon>
        <taxon>Teleostei</taxon>
        <taxon>Neoteleostei</taxon>
        <taxon>Acanthomorphata</taxon>
        <taxon>Ovalentaria</taxon>
        <taxon>Atherinomorphae</taxon>
        <taxon>Cyprinodontiformes</taxon>
        <taxon>Rivulidae</taxon>
        <taxon>Kryptolebias</taxon>
    </lineage>
</organism>
<keyword evidence="2" id="KW-1185">Reference proteome</keyword>
<dbReference type="Proteomes" id="UP000264800">
    <property type="component" value="Unplaced"/>
</dbReference>
<evidence type="ECO:0000313" key="1">
    <source>
        <dbReference type="Ensembl" id="ENSKMAP00000004268.1"/>
    </source>
</evidence>
<reference evidence="1" key="1">
    <citation type="submission" date="2025-08" db="UniProtKB">
        <authorList>
            <consortium name="Ensembl"/>
        </authorList>
    </citation>
    <scope>IDENTIFICATION</scope>
</reference>
<dbReference type="Ensembl" id="ENSKMAT00000004351.1">
    <property type="protein sequence ID" value="ENSKMAP00000004268.1"/>
    <property type="gene ID" value="ENSKMAG00000003251.1"/>
</dbReference>
<sequence>MHRRKEVIVAAHQFWEGYKVISNQFGVHHSNSKREIHKWKTFRTSPRVDGKFTPQSGCAILREITKKPESFISEAVKAWTKLGHEIGKLSQTQQLIYNRMTEKRKVSRYCNGLVKRAV</sequence>
<dbReference type="Gene3D" id="1.10.10.10">
    <property type="entry name" value="Winged helix-like DNA-binding domain superfamily/Winged helix DNA-binding domain"/>
    <property type="match status" value="1"/>
</dbReference>
<dbReference type="InterPro" id="IPR036388">
    <property type="entry name" value="WH-like_DNA-bd_sf"/>
</dbReference>
<name>A0A3Q2ZKK6_KRYMA</name>